<evidence type="ECO:0000313" key="2">
    <source>
        <dbReference type="Proteomes" id="UP000191672"/>
    </source>
</evidence>
<keyword evidence="2" id="KW-1185">Reference proteome</keyword>
<dbReference type="Proteomes" id="UP000191672">
    <property type="component" value="Unassembled WGS sequence"/>
</dbReference>
<proteinExistence type="predicted"/>
<organism evidence="1 2">
    <name type="scientific">Penicillium antarcticum</name>
    <dbReference type="NCBI Taxonomy" id="416450"/>
    <lineage>
        <taxon>Eukaryota</taxon>
        <taxon>Fungi</taxon>
        <taxon>Dikarya</taxon>
        <taxon>Ascomycota</taxon>
        <taxon>Pezizomycotina</taxon>
        <taxon>Eurotiomycetes</taxon>
        <taxon>Eurotiomycetidae</taxon>
        <taxon>Eurotiales</taxon>
        <taxon>Aspergillaceae</taxon>
        <taxon>Penicillium</taxon>
    </lineage>
</organism>
<reference evidence="2" key="1">
    <citation type="journal article" date="2017" name="Nat. Microbiol.">
        <title>Global analysis of biosynthetic gene clusters reveals vast potential of secondary metabolite production in Penicillium species.</title>
        <authorList>
            <person name="Nielsen J.C."/>
            <person name="Grijseels S."/>
            <person name="Prigent S."/>
            <person name="Ji B."/>
            <person name="Dainat J."/>
            <person name="Nielsen K.F."/>
            <person name="Frisvad J.C."/>
            <person name="Workman M."/>
            <person name="Nielsen J."/>
        </authorList>
    </citation>
    <scope>NUCLEOTIDE SEQUENCE [LARGE SCALE GENOMIC DNA]</scope>
    <source>
        <strain evidence="2">IBT 31811</strain>
    </source>
</reference>
<comment type="caution">
    <text evidence="1">The sequence shown here is derived from an EMBL/GenBank/DDBJ whole genome shotgun (WGS) entry which is preliminary data.</text>
</comment>
<accession>A0A1V6Q0R4</accession>
<gene>
    <name evidence="1" type="ORF">PENANT_c019G08061</name>
</gene>
<evidence type="ECO:0000313" key="1">
    <source>
        <dbReference type="EMBL" id="OQD82860.1"/>
    </source>
</evidence>
<protein>
    <submittedName>
        <fullName evidence="1">Uncharacterized protein</fullName>
    </submittedName>
</protein>
<name>A0A1V6Q0R4_9EURO</name>
<sequence length="45" mass="4646">MAADSPSSLGKDGSSDKYIAFDTPDSSVLPKKMRELGINIGSCGV</sequence>
<dbReference type="EMBL" id="MDYN01000019">
    <property type="protein sequence ID" value="OQD82860.1"/>
    <property type="molecule type" value="Genomic_DNA"/>
</dbReference>
<dbReference type="AlphaFoldDB" id="A0A1V6Q0R4"/>